<evidence type="ECO:0000313" key="2">
    <source>
        <dbReference type="EMBL" id="GAA2084950.1"/>
    </source>
</evidence>
<accession>A0ABN2W7S3</accession>
<dbReference type="RefSeq" id="WP_344549952.1">
    <property type="nucleotide sequence ID" value="NZ_BAAANS010000002.1"/>
</dbReference>
<evidence type="ECO:0000313" key="3">
    <source>
        <dbReference type="Proteomes" id="UP001500897"/>
    </source>
</evidence>
<sequence>MSTYTAVGAADPEAYDRLMRERYGPLAALEGERASPPPLSPAAPGHRRYSQRWPDPKAAQHRELLDLALRIRHQKLKAPVTTEPDRTPPVPGAIWCKSCDSWCDPTSGLCRCNNR</sequence>
<proteinExistence type="predicted"/>
<reference evidence="2 3" key="1">
    <citation type="journal article" date="2019" name="Int. J. Syst. Evol. Microbiol.">
        <title>The Global Catalogue of Microorganisms (GCM) 10K type strain sequencing project: providing services to taxonomists for standard genome sequencing and annotation.</title>
        <authorList>
            <consortium name="The Broad Institute Genomics Platform"/>
            <consortium name="The Broad Institute Genome Sequencing Center for Infectious Disease"/>
            <person name="Wu L."/>
            <person name="Ma J."/>
        </authorList>
    </citation>
    <scope>NUCLEOTIDE SEQUENCE [LARGE SCALE GENOMIC DNA]</scope>
    <source>
        <strain evidence="2 3">JCM 14559</strain>
    </source>
</reference>
<name>A0ABN2W7S3_9ACTN</name>
<organism evidence="2 3">
    <name type="scientific">Kitasatospora saccharophila</name>
    <dbReference type="NCBI Taxonomy" id="407973"/>
    <lineage>
        <taxon>Bacteria</taxon>
        <taxon>Bacillati</taxon>
        <taxon>Actinomycetota</taxon>
        <taxon>Actinomycetes</taxon>
        <taxon>Kitasatosporales</taxon>
        <taxon>Streptomycetaceae</taxon>
        <taxon>Kitasatospora</taxon>
    </lineage>
</organism>
<dbReference type="EMBL" id="BAAANS010000002">
    <property type="protein sequence ID" value="GAA2084950.1"/>
    <property type="molecule type" value="Genomic_DNA"/>
</dbReference>
<comment type="caution">
    <text evidence="2">The sequence shown here is derived from an EMBL/GenBank/DDBJ whole genome shotgun (WGS) entry which is preliminary data.</text>
</comment>
<protein>
    <submittedName>
        <fullName evidence="2">Uncharacterized protein</fullName>
    </submittedName>
</protein>
<dbReference type="Proteomes" id="UP001500897">
    <property type="component" value="Unassembled WGS sequence"/>
</dbReference>
<keyword evidence="3" id="KW-1185">Reference proteome</keyword>
<evidence type="ECO:0000256" key="1">
    <source>
        <dbReference type="SAM" id="MobiDB-lite"/>
    </source>
</evidence>
<feature type="region of interest" description="Disordered" evidence="1">
    <location>
        <begin position="26"/>
        <end position="57"/>
    </location>
</feature>
<gene>
    <name evidence="2" type="ORF">GCM10009759_04370</name>
</gene>